<reference evidence="1" key="1">
    <citation type="submission" date="2017-05" db="UniProtKB">
        <authorList>
            <consortium name="EnsemblMetazoa"/>
        </authorList>
    </citation>
    <scope>IDENTIFICATION</scope>
</reference>
<dbReference type="EnsemblMetazoa" id="Aqu2.1.17359_001">
    <property type="protein sequence ID" value="Aqu2.1.17359_001"/>
    <property type="gene ID" value="Aqu2.1.17359"/>
</dbReference>
<dbReference type="InParanoid" id="A0A1X7TQI8"/>
<evidence type="ECO:0000313" key="1">
    <source>
        <dbReference type="EnsemblMetazoa" id="Aqu2.1.17359_001"/>
    </source>
</evidence>
<proteinExistence type="predicted"/>
<organism evidence="1">
    <name type="scientific">Amphimedon queenslandica</name>
    <name type="common">Sponge</name>
    <dbReference type="NCBI Taxonomy" id="400682"/>
    <lineage>
        <taxon>Eukaryota</taxon>
        <taxon>Metazoa</taxon>
        <taxon>Porifera</taxon>
        <taxon>Demospongiae</taxon>
        <taxon>Heteroscleromorpha</taxon>
        <taxon>Haplosclerida</taxon>
        <taxon>Niphatidae</taxon>
        <taxon>Amphimedon</taxon>
    </lineage>
</organism>
<name>A0A1X7TQI8_AMPQE</name>
<dbReference type="AlphaFoldDB" id="A0A1X7TQI8"/>
<protein>
    <submittedName>
        <fullName evidence="1">Uncharacterized protein</fullName>
    </submittedName>
</protein>
<sequence length="247" mass="27794">MALYRFFKPVVKPIEDIEAANEKVAEVIEANACSTTSKRGTYIKYSASDRATIGNYAVQHGTSAAVKHFNKDFPNLKWSTVNDWKKSVVSQVKSNHAKGKDDRAVELIPKKQGRPSLLSEELTKDLMAYIWALQEVGGTVNTAIVMSAAMGMIQQRDPTSLACNGGHITLEKNWAKYFLEKMSFVKRKGTTKSKVTVEHFEEVKQQYLLDIKAVVKMKEIPDELIINWDQTGINYVPMSQWTMAEKG</sequence>
<accession>A0A1X7TQI8</accession>